<feature type="compositionally biased region" description="Basic and acidic residues" evidence="1">
    <location>
        <begin position="102"/>
        <end position="113"/>
    </location>
</feature>
<gene>
    <name evidence="2" type="ORF">QF206_04935</name>
</gene>
<keyword evidence="3" id="KW-1185">Reference proteome</keyword>
<accession>A0AAW6T5E4</accession>
<dbReference type="Gene3D" id="2.60.120.10">
    <property type="entry name" value="Jelly Rolls"/>
    <property type="match status" value="1"/>
</dbReference>
<evidence type="ECO:0000313" key="2">
    <source>
        <dbReference type="EMBL" id="MDI2098311.1"/>
    </source>
</evidence>
<name>A0AAW6T5E4_9MICO</name>
<dbReference type="AlphaFoldDB" id="A0AAW6T5E4"/>
<organism evidence="2 3">
    <name type="scientific">Ruicaihuangia caeni</name>
    <dbReference type="NCBI Taxonomy" id="3042517"/>
    <lineage>
        <taxon>Bacteria</taxon>
        <taxon>Bacillati</taxon>
        <taxon>Actinomycetota</taxon>
        <taxon>Actinomycetes</taxon>
        <taxon>Micrococcales</taxon>
        <taxon>Microbacteriaceae</taxon>
        <taxon>Ruicaihuangia</taxon>
    </lineage>
</organism>
<dbReference type="InterPro" id="IPR014710">
    <property type="entry name" value="RmlC-like_jellyroll"/>
</dbReference>
<comment type="caution">
    <text evidence="2">The sequence shown here is derived from an EMBL/GenBank/DDBJ whole genome shotgun (WGS) entry which is preliminary data.</text>
</comment>
<feature type="region of interest" description="Disordered" evidence="1">
    <location>
        <begin position="102"/>
        <end position="122"/>
    </location>
</feature>
<dbReference type="EMBL" id="JASATX010000001">
    <property type="protein sequence ID" value="MDI2098311.1"/>
    <property type="molecule type" value="Genomic_DNA"/>
</dbReference>
<evidence type="ECO:0000256" key="1">
    <source>
        <dbReference type="SAM" id="MobiDB-lite"/>
    </source>
</evidence>
<sequence length="122" mass="13719">MPDPIDVNPKLYRVVFENARVRVLEYFDRPGDATVTHSHPDSVMITLSDFDRRLTQGERTRDLHLDAFQVRWLDAQDHSGANIGSTDTHAFFVELKERDSADAANDAHADDHALGPTDPPPL</sequence>
<evidence type="ECO:0000313" key="3">
    <source>
        <dbReference type="Proteomes" id="UP001321506"/>
    </source>
</evidence>
<dbReference type="RefSeq" id="WP_281488053.1">
    <property type="nucleotide sequence ID" value="NZ_JASATX010000001.1"/>
</dbReference>
<protein>
    <submittedName>
        <fullName evidence="2">Cytoplasmic protein</fullName>
    </submittedName>
</protein>
<reference evidence="2 3" key="1">
    <citation type="submission" date="2023-04" db="EMBL/GenBank/DDBJ databases">
        <title>Klugiella caeni sp. nov. isolated from the sludge of biochemical tank.</title>
        <authorList>
            <person name="Geng K."/>
        </authorList>
    </citation>
    <scope>NUCLEOTIDE SEQUENCE [LARGE SCALE GENOMIC DNA]</scope>
    <source>
        <strain evidence="2 3">YN-L-19</strain>
    </source>
</reference>
<proteinExistence type="predicted"/>
<dbReference type="Proteomes" id="UP001321506">
    <property type="component" value="Unassembled WGS sequence"/>
</dbReference>